<evidence type="ECO:0000313" key="4">
    <source>
        <dbReference type="Proteomes" id="UP000054144"/>
    </source>
</evidence>
<evidence type="ECO:0000256" key="1">
    <source>
        <dbReference type="ARBA" id="ARBA00007673"/>
    </source>
</evidence>
<accession>A0A0D7AIW8</accession>
<dbReference type="SUPFAM" id="SSF54506">
    <property type="entry name" value="Diaminopimelate epimerase-like"/>
    <property type="match status" value="2"/>
</dbReference>
<reference evidence="3 4" key="1">
    <citation type="journal article" date="2015" name="Fungal Genet. Biol.">
        <title>Evolution of novel wood decay mechanisms in Agaricales revealed by the genome sequences of Fistulina hepatica and Cylindrobasidium torrendii.</title>
        <authorList>
            <person name="Floudas D."/>
            <person name="Held B.W."/>
            <person name="Riley R."/>
            <person name="Nagy L.G."/>
            <person name="Koehler G."/>
            <person name="Ransdell A.S."/>
            <person name="Younus H."/>
            <person name="Chow J."/>
            <person name="Chiniquy J."/>
            <person name="Lipzen A."/>
            <person name="Tritt A."/>
            <person name="Sun H."/>
            <person name="Haridas S."/>
            <person name="LaButti K."/>
            <person name="Ohm R.A."/>
            <person name="Kues U."/>
            <person name="Blanchette R.A."/>
            <person name="Grigoriev I.V."/>
            <person name="Minto R.E."/>
            <person name="Hibbett D.S."/>
        </authorList>
    </citation>
    <scope>NUCLEOTIDE SEQUENCE [LARGE SCALE GENOMIC DNA]</scope>
    <source>
        <strain evidence="3 4">ATCC 64428</strain>
    </source>
</reference>
<evidence type="ECO:0000313" key="3">
    <source>
        <dbReference type="EMBL" id="KIY51542.1"/>
    </source>
</evidence>
<dbReference type="PANTHER" id="PTHR43709:SF2">
    <property type="entry name" value="DUF453 DOMAIN PROTEIN (AFU_ORTHOLOGUE AFUA_6G00360)"/>
    <property type="match status" value="1"/>
</dbReference>
<dbReference type="PANTHER" id="PTHR43709">
    <property type="entry name" value="ACONITATE ISOMERASE-RELATED"/>
    <property type="match status" value="1"/>
</dbReference>
<dbReference type="EMBL" id="KN881650">
    <property type="protein sequence ID" value="KIY51542.1"/>
    <property type="molecule type" value="Genomic_DNA"/>
</dbReference>
<organism evidence="3 4">
    <name type="scientific">Fistulina hepatica ATCC 64428</name>
    <dbReference type="NCBI Taxonomy" id="1128425"/>
    <lineage>
        <taxon>Eukaryota</taxon>
        <taxon>Fungi</taxon>
        <taxon>Dikarya</taxon>
        <taxon>Basidiomycota</taxon>
        <taxon>Agaricomycotina</taxon>
        <taxon>Agaricomycetes</taxon>
        <taxon>Agaricomycetidae</taxon>
        <taxon>Agaricales</taxon>
        <taxon>Fistulinaceae</taxon>
        <taxon>Fistulina</taxon>
    </lineage>
</organism>
<proteinExistence type="inferred from homology"/>
<dbReference type="GO" id="GO:0016853">
    <property type="term" value="F:isomerase activity"/>
    <property type="evidence" value="ECO:0007669"/>
    <property type="project" value="UniProtKB-KW"/>
</dbReference>
<evidence type="ECO:0000256" key="2">
    <source>
        <dbReference type="ARBA" id="ARBA00023235"/>
    </source>
</evidence>
<dbReference type="Pfam" id="PF04303">
    <property type="entry name" value="PrpF"/>
    <property type="match status" value="1"/>
</dbReference>
<dbReference type="InterPro" id="IPR007400">
    <property type="entry name" value="PrpF-like"/>
</dbReference>
<gene>
    <name evidence="3" type="ORF">FISHEDRAFT_56683</name>
</gene>
<comment type="similarity">
    <text evidence="1">Belongs to the PrpF family.</text>
</comment>
<sequence length="371" mass="39544">MRGGTSKGIFLNRSSLPADNAAWKDIFLRIMGSPDPYYGRQLNGMGGGPFLGVSSLSKICVVGEPSDQQKLQGIHAEYTFVQVGIRDDTVDYSGNCGNLTSMIGVYALDACIHLIDRTMSRTTVRTFNTNTQKIIDTAFPVSEGVACLDIPEISIAGVPGKASQIMMDFIDPAGARTGSLLPTGNVKDVVSLHEQDIPLHVPVSLVDATNPSVFVCAADLRLCNLAIDDYLRGDSATLLVAGVLESIRQQGAVMMRLDPKTQAQPKIAILDVPVPTDEAHISVYALSMGVLHKAVPMTLGLCLGVSANIPGTIPWEIARARGHERGQLVNLRHPGGIVQVGSDSSAGDDLKPSLARVTRTGRRLMEGKVFA</sequence>
<dbReference type="Gene3D" id="3.10.310.10">
    <property type="entry name" value="Diaminopimelate Epimerase, Chain A, domain 1"/>
    <property type="match status" value="2"/>
</dbReference>
<protein>
    <submittedName>
        <fullName evidence="3">DUF453-domain-containing protein</fullName>
    </submittedName>
</protein>
<keyword evidence="2" id="KW-0413">Isomerase</keyword>
<dbReference type="Proteomes" id="UP000054144">
    <property type="component" value="Unassembled WGS sequence"/>
</dbReference>
<dbReference type="AlphaFoldDB" id="A0A0D7AIW8"/>
<keyword evidence="4" id="KW-1185">Reference proteome</keyword>
<name>A0A0D7AIW8_9AGAR</name>
<dbReference type="OrthoDB" id="10267539at2759"/>